<reference evidence="1 2" key="1">
    <citation type="submission" date="2005-09" db="EMBL/GenBank/DDBJ databases">
        <authorList>
            <person name="Mural R.J."/>
            <person name="Li P.W."/>
            <person name="Adams M.D."/>
            <person name="Amanatides P.G."/>
            <person name="Baden-Tillson H."/>
            <person name="Barnstead M."/>
            <person name="Chin S.H."/>
            <person name="Dew I."/>
            <person name="Evans C.A."/>
            <person name="Ferriera S."/>
            <person name="Flanigan M."/>
            <person name="Fosler C."/>
            <person name="Glodek A."/>
            <person name="Gu Z."/>
            <person name="Holt R.A."/>
            <person name="Jennings D."/>
            <person name="Kraft C.L."/>
            <person name="Lu F."/>
            <person name="Nguyen T."/>
            <person name="Nusskern D.R."/>
            <person name="Pfannkoch C.M."/>
            <person name="Sitter C."/>
            <person name="Sutton G.G."/>
            <person name="Venter J.C."/>
            <person name="Wang Z."/>
            <person name="Woodage T."/>
            <person name="Zheng X.H."/>
            <person name="Zhong F."/>
        </authorList>
    </citation>
    <scope>NUCLEOTIDE SEQUENCE [LARGE SCALE GENOMIC DNA]</scope>
    <source>
        <strain>BN</strain>
        <strain evidence="2">Sprague-Dawley</strain>
    </source>
</reference>
<gene>
    <name evidence="1" type="ORF">rCG_48760</name>
</gene>
<evidence type="ECO:0000313" key="1">
    <source>
        <dbReference type="EMBL" id="EDM16721.1"/>
    </source>
</evidence>
<organism evidence="1 2">
    <name type="scientific">Rattus norvegicus</name>
    <name type="common">Rat</name>
    <dbReference type="NCBI Taxonomy" id="10116"/>
    <lineage>
        <taxon>Eukaryota</taxon>
        <taxon>Metazoa</taxon>
        <taxon>Chordata</taxon>
        <taxon>Craniata</taxon>
        <taxon>Vertebrata</taxon>
        <taxon>Euteleostomi</taxon>
        <taxon>Mammalia</taxon>
        <taxon>Eutheria</taxon>
        <taxon>Euarchontoglires</taxon>
        <taxon>Glires</taxon>
        <taxon>Rodentia</taxon>
        <taxon>Myomorpha</taxon>
        <taxon>Muroidea</taxon>
        <taxon>Muridae</taxon>
        <taxon>Murinae</taxon>
        <taxon>Rattus</taxon>
    </lineage>
</organism>
<proteinExistence type="predicted"/>
<dbReference type="Proteomes" id="UP000234681">
    <property type="component" value="Chromosome 7"/>
</dbReference>
<name>A6IGH7_RAT</name>
<accession>A6IGH7</accession>
<sequence length="39" mass="4301">MTFYTVPTVIVKTAPEIQTMKISDQSRTGCSGRLLENAL</sequence>
<dbReference type="EMBL" id="CH473960">
    <property type="protein sequence ID" value="EDM16721.1"/>
    <property type="molecule type" value="Genomic_DNA"/>
</dbReference>
<protein>
    <submittedName>
        <fullName evidence="1">RCG48760</fullName>
    </submittedName>
</protein>
<evidence type="ECO:0000313" key="2">
    <source>
        <dbReference type="Proteomes" id="UP000234681"/>
    </source>
</evidence>
<dbReference type="AlphaFoldDB" id="A6IGH7"/>